<keyword evidence="11" id="KW-0472">Membrane</keyword>
<dbReference type="Pfam" id="PF13183">
    <property type="entry name" value="Fer4_8"/>
    <property type="match status" value="1"/>
</dbReference>
<evidence type="ECO:0000256" key="4">
    <source>
        <dbReference type="ARBA" id="ARBA00022723"/>
    </source>
</evidence>
<evidence type="ECO:0000256" key="10">
    <source>
        <dbReference type="ARBA" id="ARBA00023075"/>
    </source>
</evidence>
<dbReference type="PANTHER" id="PTHR10849">
    <property type="entry name" value="NADH DEHYDROGENASE UBIQUINONE IRON-SULFUR PROTEIN 8, MITOCHONDRIAL"/>
    <property type="match status" value="1"/>
</dbReference>
<keyword evidence="5" id="KW-0677">Repeat</keyword>
<dbReference type="GO" id="GO:0048038">
    <property type="term" value="F:quinone binding"/>
    <property type="evidence" value="ECO:0007669"/>
    <property type="project" value="UniProtKB-KW"/>
</dbReference>
<reference evidence="14" key="2">
    <citation type="journal article" date="2013" name="Stand. Genomic Sci.">
        <title>Complete genome sequence of Desulfocapsa sulfexigens, a marine deltaproteobacterium specialized in disproportionating inorganic sulfur compounds.</title>
        <authorList>
            <person name="Finster K.W."/>
            <person name="Kjeldsen K.U."/>
            <person name="Kube M."/>
            <person name="Reinhardt R."/>
            <person name="Mussmann M."/>
            <person name="Amann R."/>
            <person name="Schreiber L."/>
        </authorList>
    </citation>
    <scope>NUCLEOTIDE SEQUENCE [LARGE SCALE GENOMIC DNA]</scope>
    <source>
        <strain evidence="14">DSM 10523 / SB164P1</strain>
    </source>
</reference>
<dbReference type="PROSITE" id="PS00198">
    <property type="entry name" value="4FE4S_FER_1"/>
    <property type="match status" value="2"/>
</dbReference>
<dbReference type="HOGENOM" id="CLU_067218_4_3_7"/>
<keyword evidence="9" id="KW-0520">NAD</keyword>
<gene>
    <name evidence="13" type="primary">nuoI</name>
    <name evidence="13" type="ordered locus">BN4_10809</name>
</gene>
<protein>
    <submittedName>
        <fullName evidence="13">4Fe-4S ferredoxin iron-sulfur binding domain protein</fullName>
        <ecNumber evidence="13">1.6.5.3</ecNumber>
    </submittedName>
</protein>
<keyword evidence="8" id="KW-0411">Iron-sulfur</keyword>
<evidence type="ECO:0000259" key="12">
    <source>
        <dbReference type="PROSITE" id="PS51379"/>
    </source>
</evidence>
<dbReference type="GO" id="GO:0051539">
    <property type="term" value="F:4 iron, 4 sulfur cluster binding"/>
    <property type="evidence" value="ECO:0007669"/>
    <property type="project" value="UniProtKB-KW"/>
</dbReference>
<keyword evidence="6" id="KW-1278">Translocase</keyword>
<keyword evidence="4" id="KW-0479">Metal-binding</keyword>
<dbReference type="STRING" id="1322246.BN4_10809"/>
<keyword evidence="7" id="KW-0408">Iron</keyword>
<evidence type="ECO:0000313" key="14">
    <source>
        <dbReference type="Proteomes" id="UP000011724"/>
    </source>
</evidence>
<dbReference type="Proteomes" id="UP000011724">
    <property type="component" value="Chromosome"/>
</dbReference>
<dbReference type="GO" id="GO:0016651">
    <property type="term" value="F:oxidoreductase activity, acting on NAD(P)H"/>
    <property type="evidence" value="ECO:0007669"/>
    <property type="project" value="InterPro"/>
</dbReference>
<dbReference type="PROSITE" id="PS51379">
    <property type="entry name" value="4FE4S_FER_2"/>
    <property type="match status" value="2"/>
</dbReference>
<dbReference type="Gene3D" id="3.30.70.3270">
    <property type="match status" value="1"/>
</dbReference>
<dbReference type="eggNOG" id="COG1143">
    <property type="taxonomic scope" value="Bacteria"/>
</dbReference>
<accession>M1WJK3</accession>
<dbReference type="EC" id="1.6.5.3" evidence="13"/>
<evidence type="ECO:0000256" key="3">
    <source>
        <dbReference type="ARBA" id="ARBA00022719"/>
    </source>
</evidence>
<dbReference type="GO" id="GO:0016020">
    <property type="term" value="C:membrane"/>
    <property type="evidence" value="ECO:0007669"/>
    <property type="project" value="InterPro"/>
</dbReference>
<dbReference type="GO" id="GO:0046872">
    <property type="term" value="F:metal ion binding"/>
    <property type="evidence" value="ECO:0007669"/>
    <property type="project" value="UniProtKB-KW"/>
</dbReference>
<keyword evidence="14" id="KW-1185">Reference proteome</keyword>
<dbReference type="KEGG" id="dpi:BN4_10809"/>
<sequence>MASAAGYSKSVGYSVADQVVGCHIMSTFKKNVIQPILDCWSLLVGLKITGKYFCKPLVTVHYPREVIDDENLSTYGGHIELIGKPKDPAMPKCISCMMCVTNCPSKCLKVVKQKAPKPTPEQEAEWARAEEAGEKVVKPKAPKNPAKFTYDYTLCSLCGTCIENCPAKSLKFSNNIYWVATSREEMHIDLIARLKKQATELSAPAPKGTAQSAVSGKEA</sequence>
<evidence type="ECO:0000256" key="8">
    <source>
        <dbReference type="ARBA" id="ARBA00023014"/>
    </source>
</evidence>
<dbReference type="AlphaFoldDB" id="M1WJK3"/>
<keyword evidence="2" id="KW-0004">4Fe-4S</keyword>
<dbReference type="SUPFAM" id="SSF54862">
    <property type="entry name" value="4Fe-4S ferredoxins"/>
    <property type="match status" value="1"/>
</dbReference>
<reference evidence="13 14" key="1">
    <citation type="journal article" date="2013" name="PLoS ONE">
        <title>The first genomic and proteomic characterization of a deep-sea sulfate reducer: insights into the piezophilic lifestyle of Desulfovibrio piezophilus.</title>
        <authorList>
            <person name="Pradel N."/>
            <person name="Ji B."/>
            <person name="Gimenez G."/>
            <person name="Talla E."/>
            <person name="Lenoble P."/>
            <person name="Garel M."/>
            <person name="Tamburini C."/>
            <person name="Fourquet P."/>
            <person name="Lebrun R."/>
            <person name="Bertin P."/>
            <person name="Denis Y."/>
            <person name="Pophillat M."/>
            <person name="Barbe V."/>
            <person name="Ollivier B."/>
            <person name="Dolla A."/>
        </authorList>
    </citation>
    <scope>NUCLEOTIDE SEQUENCE [LARGE SCALE GENOMIC DNA]</scope>
    <source>
        <strain evidence="14">DSM 10523 / SB164P1</strain>
    </source>
</reference>
<dbReference type="BioCyc" id="DPIE1322246:BN4_RS04140-MONOMER"/>
<dbReference type="EMBL" id="FO203427">
    <property type="protein sequence ID" value="CCH48046.1"/>
    <property type="molecule type" value="Genomic_DNA"/>
</dbReference>
<evidence type="ECO:0000256" key="11">
    <source>
        <dbReference type="ARBA" id="ARBA00023136"/>
    </source>
</evidence>
<feature type="domain" description="4Fe-4S ferredoxin-type" evidence="12">
    <location>
        <begin position="146"/>
        <end position="175"/>
    </location>
</feature>
<evidence type="ECO:0000256" key="2">
    <source>
        <dbReference type="ARBA" id="ARBA00022485"/>
    </source>
</evidence>
<name>M1WJK3_PSEP2</name>
<evidence type="ECO:0000313" key="13">
    <source>
        <dbReference type="EMBL" id="CCH48046.1"/>
    </source>
</evidence>
<organism evidence="13 14">
    <name type="scientific">Pseudodesulfovibrio piezophilus (strain DSM 21447 / JCM 15486 / C1TLV30)</name>
    <name type="common">Desulfovibrio piezophilus</name>
    <dbReference type="NCBI Taxonomy" id="1322246"/>
    <lineage>
        <taxon>Bacteria</taxon>
        <taxon>Pseudomonadati</taxon>
        <taxon>Thermodesulfobacteriota</taxon>
        <taxon>Desulfovibrionia</taxon>
        <taxon>Desulfovibrionales</taxon>
        <taxon>Desulfovibrionaceae</taxon>
    </lineage>
</organism>
<evidence type="ECO:0000256" key="6">
    <source>
        <dbReference type="ARBA" id="ARBA00022967"/>
    </source>
</evidence>
<evidence type="ECO:0000256" key="1">
    <source>
        <dbReference type="ARBA" id="ARBA00022475"/>
    </source>
</evidence>
<feature type="domain" description="4Fe-4S ferredoxin-type" evidence="12">
    <location>
        <begin position="83"/>
        <end position="113"/>
    </location>
</feature>
<dbReference type="InterPro" id="IPR017900">
    <property type="entry name" value="4Fe4S_Fe_S_CS"/>
</dbReference>
<keyword evidence="3" id="KW-0874">Quinone</keyword>
<evidence type="ECO:0000256" key="9">
    <source>
        <dbReference type="ARBA" id="ARBA00023027"/>
    </source>
</evidence>
<proteinExistence type="predicted"/>
<keyword evidence="1" id="KW-1003">Cell membrane</keyword>
<dbReference type="InterPro" id="IPR010226">
    <property type="entry name" value="NADH_quinone_OxRdtase_chainI"/>
</dbReference>
<evidence type="ECO:0000256" key="7">
    <source>
        <dbReference type="ARBA" id="ARBA00023004"/>
    </source>
</evidence>
<evidence type="ECO:0000256" key="5">
    <source>
        <dbReference type="ARBA" id="ARBA00022737"/>
    </source>
</evidence>
<keyword evidence="13" id="KW-0560">Oxidoreductase</keyword>
<dbReference type="InterPro" id="IPR017896">
    <property type="entry name" value="4Fe4S_Fe-S-bd"/>
</dbReference>
<dbReference type="PANTHER" id="PTHR10849:SF24">
    <property type="entry name" value="NADH-QUINONE OXIDOREDUCTASE SUBUNIT I 2"/>
    <property type="match status" value="1"/>
</dbReference>
<keyword evidence="10" id="KW-0830">Ubiquinone</keyword>
<dbReference type="PATRIC" id="fig|879567.3.peg.834"/>